<dbReference type="PANTHER" id="PTHR43669">
    <property type="entry name" value="5-KETO-D-GLUCONATE 5-REDUCTASE"/>
    <property type="match status" value="1"/>
</dbReference>
<sequence length="228" mass="23930">MNVLITGGSRGLGAAVAHRFAAAGAHVAICARDEEALHEVAAEAVEAGGEATTQRADVRDEFDVERFAETVAREGGPLDVVFANAGVYHGDPGDTPISEESYATFDDHLRTNGRGVFATIRESVPHLADDARVLVPSGSIARDPKPGLGSYAVSKALSEALARQFAAELDATVGVVDPGQLSTTLTGDGPGRDPEEVADMFHWAAVEAPAEDLDGEVLDLRTWKKATR</sequence>
<dbReference type="InParanoid" id="A0A554NF57"/>
<dbReference type="Gene3D" id="3.40.50.720">
    <property type="entry name" value="NAD(P)-binding Rossmann-like Domain"/>
    <property type="match status" value="1"/>
</dbReference>
<evidence type="ECO:0000313" key="5">
    <source>
        <dbReference type="Proteomes" id="UP000319894"/>
    </source>
</evidence>
<name>A0A554NF57_9EURY</name>
<keyword evidence="5" id="KW-1185">Reference proteome</keyword>
<keyword evidence="2" id="KW-0560">Oxidoreductase</keyword>
<reference evidence="4 5" key="1">
    <citation type="submission" date="2018-06" db="EMBL/GenBank/DDBJ databases">
        <title>Natronomonas sp. F16-60 a new haloarchaeon isolated from a solar saltern of Isla Cristina, Huelva, Spain.</title>
        <authorList>
            <person name="Duran-Viseras A."/>
            <person name="Sanchez-Porro C."/>
            <person name="Ventosa A."/>
        </authorList>
    </citation>
    <scope>NUCLEOTIDE SEQUENCE [LARGE SCALE GENOMIC DNA]</scope>
    <source>
        <strain evidence="4 5">F16-60</strain>
    </source>
</reference>
<organism evidence="4 5">
    <name type="scientific">Haloglomus irregulare</name>
    <dbReference type="NCBI Taxonomy" id="2234134"/>
    <lineage>
        <taxon>Archaea</taxon>
        <taxon>Methanobacteriati</taxon>
        <taxon>Methanobacteriota</taxon>
        <taxon>Stenosarchaea group</taxon>
        <taxon>Halobacteria</taxon>
        <taxon>Halobacteriales</taxon>
        <taxon>Natronomonadaceae</taxon>
        <taxon>Haloglomus</taxon>
    </lineage>
</organism>
<evidence type="ECO:0000256" key="2">
    <source>
        <dbReference type="ARBA" id="ARBA00023002"/>
    </source>
</evidence>
<dbReference type="Proteomes" id="UP000319894">
    <property type="component" value="Unassembled WGS sequence"/>
</dbReference>
<dbReference type="OrthoDB" id="213346at2157"/>
<feature type="domain" description="Ketoreductase" evidence="3">
    <location>
        <begin position="1"/>
        <end position="200"/>
    </location>
</feature>
<dbReference type="SUPFAM" id="SSF51735">
    <property type="entry name" value="NAD(P)-binding Rossmann-fold domains"/>
    <property type="match status" value="1"/>
</dbReference>
<evidence type="ECO:0000313" key="4">
    <source>
        <dbReference type="EMBL" id="TSD16024.1"/>
    </source>
</evidence>
<dbReference type="InterPro" id="IPR036291">
    <property type="entry name" value="NAD(P)-bd_dom_sf"/>
</dbReference>
<dbReference type="EMBL" id="QMDX01000001">
    <property type="protein sequence ID" value="TSD16024.1"/>
    <property type="molecule type" value="Genomic_DNA"/>
</dbReference>
<gene>
    <name evidence="4" type="ORF">DP107_02255</name>
</gene>
<dbReference type="GO" id="GO:0016491">
    <property type="term" value="F:oxidoreductase activity"/>
    <property type="evidence" value="ECO:0007669"/>
    <property type="project" value="UniProtKB-KW"/>
</dbReference>
<dbReference type="Pfam" id="PF00106">
    <property type="entry name" value="adh_short"/>
    <property type="match status" value="1"/>
</dbReference>
<comment type="similarity">
    <text evidence="1">Belongs to the short-chain dehydrogenases/reductases (SDR) family.</text>
</comment>
<dbReference type="SMART" id="SM00822">
    <property type="entry name" value="PKS_KR"/>
    <property type="match status" value="1"/>
</dbReference>
<dbReference type="InterPro" id="IPR002347">
    <property type="entry name" value="SDR_fam"/>
</dbReference>
<proteinExistence type="inferred from homology"/>
<evidence type="ECO:0000256" key="1">
    <source>
        <dbReference type="ARBA" id="ARBA00006484"/>
    </source>
</evidence>
<dbReference type="InterPro" id="IPR057326">
    <property type="entry name" value="KR_dom"/>
</dbReference>
<dbReference type="PRINTS" id="PR00081">
    <property type="entry name" value="GDHRDH"/>
</dbReference>
<dbReference type="RefSeq" id="WP_144260503.1">
    <property type="nucleotide sequence ID" value="NZ_QMDX01000001.1"/>
</dbReference>
<comment type="caution">
    <text evidence="4">The sequence shown here is derived from an EMBL/GenBank/DDBJ whole genome shotgun (WGS) entry which is preliminary data.</text>
</comment>
<evidence type="ECO:0000259" key="3">
    <source>
        <dbReference type="SMART" id="SM00822"/>
    </source>
</evidence>
<protein>
    <submittedName>
        <fullName evidence="4">Short-chain dehydrogenase</fullName>
    </submittedName>
</protein>
<dbReference type="PANTHER" id="PTHR43669:SF3">
    <property type="entry name" value="ALCOHOL DEHYDROGENASE, PUTATIVE (AFU_ORTHOLOGUE AFUA_3G03445)-RELATED"/>
    <property type="match status" value="1"/>
</dbReference>
<accession>A0A554NF57</accession>
<dbReference type="AlphaFoldDB" id="A0A554NF57"/>
<dbReference type="CDD" id="cd05233">
    <property type="entry name" value="SDR_c"/>
    <property type="match status" value="1"/>
</dbReference>